<comment type="similarity">
    <text evidence="1">Belongs to the amidase family.</text>
</comment>
<dbReference type="Pfam" id="PF01425">
    <property type="entry name" value="Amidase"/>
    <property type="match status" value="1"/>
</dbReference>
<sequence>MTEFVGLQRTAELIAAGQASSVEVVTEALDRIEKAQPTLNAFRRLRREAALAEAAAADARIEAGERAPLLGVPVAVKDDTDIAGEPTAFGCAGDFPPKAVDGGVVRRLRAAGAVIVGKTNTPEFGQWPFTEGHAFGATRNPWDLGYTPGGSSGGSAAAVAAGLVPAATGSDGLGSIRIPSAWTGLVGIKPTRGLVSSAPQPPAWHGLACHGPLARTVGDAALLLDVIAGTETRMRSAVGRAPGRLRIALALRVPFTLAPARLDPEIRTAVIRLGRILARLGHEVRLASPNYGLVGLGVFARSLGGLRDAATSVPDLRLLDKRTQGNRRMGAIASPLVTLSLMHERIERRRVGRIFDTADVVLAPTTATPPTPIGHYDGLSSIGTTRAMIAACPYAWPWNILGLPGINVPAGLTSTGLPIGAQLVGAENTEPMLISLAAQLEKEERWQDRAPALD</sequence>
<dbReference type="PANTHER" id="PTHR11895">
    <property type="entry name" value="TRANSAMIDASE"/>
    <property type="match status" value="1"/>
</dbReference>
<organism evidence="3 4">
    <name type="scientific">Actinocrispum wychmicini</name>
    <dbReference type="NCBI Taxonomy" id="1213861"/>
    <lineage>
        <taxon>Bacteria</taxon>
        <taxon>Bacillati</taxon>
        <taxon>Actinomycetota</taxon>
        <taxon>Actinomycetes</taxon>
        <taxon>Pseudonocardiales</taxon>
        <taxon>Pseudonocardiaceae</taxon>
        <taxon>Actinocrispum</taxon>
    </lineage>
</organism>
<dbReference type="Proteomes" id="UP000295680">
    <property type="component" value="Unassembled WGS sequence"/>
</dbReference>
<dbReference type="RefSeq" id="WP_132114427.1">
    <property type="nucleotide sequence ID" value="NZ_SLWS01000002.1"/>
</dbReference>
<evidence type="ECO:0000256" key="1">
    <source>
        <dbReference type="ARBA" id="ARBA00009199"/>
    </source>
</evidence>
<dbReference type="InterPro" id="IPR023631">
    <property type="entry name" value="Amidase_dom"/>
</dbReference>
<dbReference type="PANTHER" id="PTHR11895:SF7">
    <property type="entry name" value="GLUTAMYL-TRNA(GLN) AMIDOTRANSFERASE SUBUNIT A, MITOCHONDRIAL"/>
    <property type="match status" value="1"/>
</dbReference>
<dbReference type="EMBL" id="SLWS01000002">
    <property type="protein sequence ID" value="TCO62566.1"/>
    <property type="molecule type" value="Genomic_DNA"/>
</dbReference>
<dbReference type="InterPro" id="IPR000120">
    <property type="entry name" value="Amidase"/>
</dbReference>
<comment type="caution">
    <text evidence="3">The sequence shown here is derived from an EMBL/GenBank/DDBJ whole genome shotgun (WGS) entry which is preliminary data.</text>
</comment>
<proteinExistence type="inferred from homology"/>
<dbReference type="InterPro" id="IPR036928">
    <property type="entry name" value="AS_sf"/>
</dbReference>
<evidence type="ECO:0000313" key="4">
    <source>
        <dbReference type="Proteomes" id="UP000295680"/>
    </source>
</evidence>
<accession>A0A4R2JYS6</accession>
<feature type="domain" description="Amidase" evidence="2">
    <location>
        <begin position="23"/>
        <end position="433"/>
    </location>
</feature>
<dbReference type="SUPFAM" id="SSF75304">
    <property type="entry name" value="Amidase signature (AS) enzymes"/>
    <property type="match status" value="1"/>
</dbReference>
<reference evidence="3 4" key="1">
    <citation type="submission" date="2019-03" db="EMBL/GenBank/DDBJ databases">
        <title>Genomic Encyclopedia of Type Strains, Phase IV (KMG-IV): sequencing the most valuable type-strain genomes for metagenomic binning, comparative biology and taxonomic classification.</title>
        <authorList>
            <person name="Goeker M."/>
        </authorList>
    </citation>
    <scope>NUCLEOTIDE SEQUENCE [LARGE SCALE GENOMIC DNA]</scope>
    <source>
        <strain evidence="3 4">DSM 45934</strain>
    </source>
</reference>
<name>A0A4R2JYS6_9PSEU</name>
<dbReference type="AlphaFoldDB" id="A0A4R2JYS6"/>
<keyword evidence="4" id="KW-1185">Reference proteome</keyword>
<evidence type="ECO:0000313" key="3">
    <source>
        <dbReference type="EMBL" id="TCO62566.1"/>
    </source>
</evidence>
<evidence type="ECO:0000259" key="2">
    <source>
        <dbReference type="Pfam" id="PF01425"/>
    </source>
</evidence>
<dbReference type="OrthoDB" id="5175573at2"/>
<gene>
    <name evidence="3" type="ORF">EV192_102705</name>
</gene>
<protein>
    <submittedName>
        <fullName evidence="3">Amidase</fullName>
    </submittedName>
</protein>
<dbReference type="Gene3D" id="3.90.1300.10">
    <property type="entry name" value="Amidase signature (AS) domain"/>
    <property type="match status" value="1"/>
</dbReference>
<dbReference type="NCBIfam" id="NF004717">
    <property type="entry name" value="PRK06061.1"/>
    <property type="match status" value="1"/>
</dbReference>
<dbReference type="GO" id="GO:0003824">
    <property type="term" value="F:catalytic activity"/>
    <property type="evidence" value="ECO:0007669"/>
    <property type="project" value="InterPro"/>
</dbReference>